<dbReference type="EMBL" id="SSOB01000041">
    <property type="protein sequence ID" value="THF74373.1"/>
    <property type="molecule type" value="Genomic_DNA"/>
</dbReference>
<dbReference type="Proteomes" id="UP000310636">
    <property type="component" value="Unassembled WGS sequence"/>
</dbReference>
<comment type="caution">
    <text evidence="1">The sequence shown here is derived from an EMBL/GenBank/DDBJ whole genome shotgun (WGS) entry which is preliminary data.</text>
</comment>
<protein>
    <submittedName>
        <fullName evidence="1">Uncharacterized protein</fullName>
    </submittedName>
</protein>
<evidence type="ECO:0000313" key="1">
    <source>
        <dbReference type="EMBL" id="THF74373.1"/>
    </source>
</evidence>
<dbReference type="RefSeq" id="WP_136372628.1">
    <property type="nucleotide sequence ID" value="NZ_SSOB01000041.1"/>
</dbReference>
<dbReference type="AlphaFoldDB" id="A0A4S4BIN5"/>
<accession>A0A4S4BIN5</accession>
<proteinExistence type="predicted"/>
<keyword evidence="2" id="KW-1185">Reference proteome</keyword>
<organism evidence="1 2">
    <name type="scientific">Cohnella fermenti</name>
    <dbReference type="NCBI Taxonomy" id="2565925"/>
    <lineage>
        <taxon>Bacteria</taxon>
        <taxon>Bacillati</taxon>
        <taxon>Bacillota</taxon>
        <taxon>Bacilli</taxon>
        <taxon>Bacillales</taxon>
        <taxon>Paenibacillaceae</taxon>
        <taxon>Cohnella</taxon>
    </lineage>
</organism>
<gene>
    <name evidence="1" type="ORF">E6C55_25355</name>
</gene>
<sequence>MDERNQEIVFDSQKMERLMKREAVLQTVFNGLIKAGYTREIALNHTFIWSVRSDPDMIRKYKNE</sequence>
<name>A0A4S4BIN5_9BACL</name>
<evidence type="ECO:0000313" key="2">
    <source>
        <dbReference type="Proteomes" id="UP000310636"/>
    </source>
</evidence>
<reference evidence="1 2" key="1">
    <citation type="submission" date="2019-04" db="EMBL/GenBank/DDBJ databases">
        <title>Cohnella sp. nov. isolated from preserved vegetables.</title>
        <authorList>
            <person name="Lin S.-Y."/>
            <person name="Hung M.-H."/>
            <person name="Young C.-C."/>
        </authorList>
    </citation>
    <scope>NUCLEOTIDE SEQUENCE [LARGE SCALE GENOMIC DNA]</scope>
    <source>
        <strain evidence="1 2">CC-MHH1044</strain>
    </source>
</reference>